<dbReference type="GO" id="GO:0000166">
    <property type="term" value="F:nucleotide binding"/>
    <property type="evidence" value="ECO:0007669"/>
    <property type="project" value="UniProtKB-KW"/>
</dbReference>
<dbReference type="Pfam" id="PF00395">
    <property type="entry name" value="SLH"/>
    <property type="match status" value="1"/>
</dbReference>
<proteinExistence type="inferred from homology"/>
<dbReference type="InterPro" id="IPR004843">
    <property type="entry name" value="Calcineurin-like_PHP"/>
</dbReference>
<dbReference type="Pfam" id="PF00149">
    <property type="entry name" value="Metallophos"/>
    <property type="match status" value="1"/>
</dbReference>
<accession>A0A917G6S5</accession>
<evidence type="ECO:0000259" key="3">
    <source>
        <dbReference type="PROSITE" id="PS51272"/>
    </source>
</evidence>
<dbReference type="PRINTS" id="PR01607">
    <property type="entry name" value="APYRASEFAMLY"/>
</dbReference>
<evidence type="ECO:0000313" key="5">
    <source>
        <dbReference type="Proteomes" id="UP000616608"/>
    </source>
</evidence>
<comment type="caution">
    <text evidence="4">The sequence shown here is derived from an EMBL/GenBank/DDBJ whole genome shotgun (WGS) entry which is preliminary data.</text>
</comment>
<reference evidence="4" key="2">
    <citation type="submission" date="2020-09" db="EMBL/GenBank/DDBJ databases">
        <authorList>
            <person name="Sun Q."/>
            <person name="Zhou Y."/>
        </authorList>
    </citation>
    <scope>NUCLEOTIDE SEQUENCE</scope>
    <source>
        <strain evidence="4">CGMCC 1.15760</strain>
    </source>
</reference>
<dbReference type="InterPro" id="IPR006179">
    <property type="entry name" value="5_nucleotidase/apyrase"/>
</dbReference>
<sequence>MSKKAMITAALASSAIIAPYVLSTEKVEAAALDMTIFHTNDTHAHVDNVGQRAALVNKLRTENPNNVLLDAGDVFSGTLFFNEFYGQTDLKIMNYLGYDAMTFGNHEFDLGLSKDGHNKLVDFIKGAKFPFVSANVDFSKDEKFTGLQTQAVTDQAENGKIYNGIIKEINGEKVGIFGLTTEETTAIASPEKVEFKAYLDSAKETVAAFEAQGINKIIALTHIGYDDNAMMDNDQELAKKVPGIDVIVGGHTHTELKQPVQVVNEETEQPVVIVQANQYNKYLGQLDITFDDNGVVADYMGQLHLVGQKDEAGNYVLPSDKEAEALIAADVKQVQNKMNAETGADAKVFLSGLRGLGGVRAGETNLGNIITDGMLDKAKEIDKDVVIAFQNGGGIRSSITKGPVTYGEVLTVLPFGNPLAIIEVTGDELYETFEHSVKEYPKESGGFLHVAGMEVLFDPTKKAGERLVSLKIGGKEVDRKANYKAATNVFTARGGDGFEALGRAYEEGRASEPGFSDWENFANRLIELGDVTQQVEGRITTTTTFKDITTANWFYPYVARLQVAEEGQAPVFKPLEKFNPQKTLTRANVVLMLTRALALEAKNEPTYDDVKNLEDAELKLAIAAATEAGIIKGSNGKFKPFDPVTRKQLALMYERAYQNIDANYQAPKATFSDINHLDAEAQQAIGFIQDKAIADGNGGKYLPASYTTRAHAAKMFANFLYTVEQFKQQ</sequence>
<dbReference type="InterPro" id="IPR036907">
    <property type="entry name" value="5'-Nucleotdase_C_sf"/>
</dbReference>
<organism evidence="4 5">
    <name type="scientific">Lysinibacillus alkalisoli</name>
    <dbReference type="NCBI Taxonomy" id="1911548"/>
    <lineage>
        <taxon>Bacteria</taxon>
        <taxon>Bacillati</taxon>
        <taxon>Bacillota</taxon>
        <taxon>Bacilli</taxon>
        <taxon>Bacillales</taxon>
        <taxon>Bacillaceae</taxon>
        <taxon>Lysinibacillus</taxon>
    </lineage>
</organism>
<keyword evidence="2" id="KW-0547">Nucleotide-binding</keyword>
<keyword evidence="2" id="KW-0378">Hydrolase</keyword>
<comment type="similarity">
    <text evidence="2">Belongs to the 5'-nucleotidase family.</text>
</comment>
<dbReference type="PANTHER" id="PTHR11575">
    <property type="entry name" value="5'-NUCLEOTIDASE-RELATED"/>
    <property type="match status" value="1"/>
</dbReference>
<keyword evidence="1" id="KW-0732">Signal</keyword>
<evidence type="ECO:0000313" key="4">
    <source>
        <dbReference type="EMBL" id="GGG25653.1"/>
    </source>
</evidence>
<dbReference type="EMBL" id="BMJT01000006">
    <property type="protein sequence ID" value="GGG25653.1"/>
    <property type="molecule type" value="Genomic_DNA"/>
</dbReference>
<dbReference type="InterPro" id="IPR029052">
    <property type="entry name" value="Metallo-depent_PP-like"/>
</dbReference>
<dbReference type="SUPFAM" id="SSF55816">
    <property type="entry name" value="5'-nucleotidase (syn. UDP-sugar hydrolase), C-terminal domain"/>
    <property type="match status" value="1"/>
</dbReference>
<dbReference type="Proteomes" id="UP000616608">
    <property type="component" value="Unassembled WGS sequence"/>
</dbReference>
<dbReference type="RefSeq" id="WP_229704218.1">
    <property type="nucleotide sequence ID" value="NZ_BMJT01000006.1"/>
</dbReference>
<dbReference type="Gene3D" id="3.90.780.10">
    <property type="entry name" value="5'-Nucleotidase, C-terminal domain"/>
    <property type="match status" value="1"/>
</dbReference>
<gene>
    <name evidence="4" type="ORF">GCM10007425_20340</name>
</gene>
<dbReference type="PROSITE" id="PS51272">
    <property type="entry name" value="SLH"/>
    <property type="match status" value="2"/>
</dbReference>
<dbReference type="InterPro" id="IPR001119">
    <property type="entry name" value="SLH_dom"/>
</dbReference>
<keyword evidence="5" id="KW-1185">Reference proteome</keyword>
<protein>
    <recommendedName>
        <fullName evidence="3">SLH domain-containing protein</fullName>
    </recommendedName>
</protein>
<dbReference type="SUPFAM" id="SSF56300">
    <property type="entry name" value="Metallo-dependent phosphatases"/>
    <property type="match status" value="1"/>
</dbReference>
<name>A0A917G6S5_9BACI</name>
<evidence type="ECO:0000256" key="1">
    <source>
        <dbReference type="ARBA" id="ARBA00022729"/>
    </source>
</evidence>
<reference evidence="4" key="1">
    <citation type="journal article" date="2014" name="Int. J. Syst. Evol. Microbiol.">
        <title>Complete genome sequence of Corynebacterium casei LMG S-19264T (=DSM 44701T), isolated from a smear-ripened cheese.</title>
        <authorList>
            <consortium name="US DOE Joint Genome Institute (JGI-PGF)"/>
            <person name="Walter F."/>
            <person name="Albersmeier A."/>
            <person name="Kalinowski J."/>
            <person name="Ruckert C."/>
        </authorList>
    </citation>
    <scope>NUCLEOTIDE SEQUENCE</scope>
    <source>
        <strain evidence="4">CGMCC 1.15760</strain>
    </source>
</reference>
<dbReference type="PANTHER" id="PTHR11575:SF24">
    <property type="entry name" value="5'-NUCLEOTIDASE"/>
    <property type="match status" value="1"/>
</dbReference>
<feature type="domain" description="SLH" evidence="3">
    <location>
        <begin position="608"/>
        <end position="667"/>
    </location>
</feature>
<feature type="domain" description="SLH" evidence="3">
    <location>
        <begin position="541"/>
        <end position="607"/>
    </location>
</feature>
<dbReference type="GO" id="GO:0016787">
    <property type="term" value="F:hydrolase activity"/>
    <property type="evidence" value="ECO:0007669"/>
    <property type="project" value="UniProtKB-KW"/>
</dbReference>
<dbReference type="Pfam" id="PF02872">
    <property type="entry name" value="5_nucleotid_C"/>
    <property type="match status" value="1"/>
</dbReference>
<dbReference type="AlphaFoldDB" id="A0A917G6S5"/>
<dbReference type="InterPro" id="IPR008334">
    <property type="entry name" value="5'-Nucleotdase_C"/>
</dbReference>
<evidence type="ECO:0000256" key="2">
    <source>
        <dbReference type="RuleBase" id="RU362119"/>
    </source>
</evidence>
<dbReference type="Gene3D" id="3.60.21.10">
    <property type="match status" value="1"/>
</dbReference>
<dbReference type="GO" id="GO:0009166">
    <property type="term" value="P:nucleotide catabolic process"/>
    <property type="evidence" value="ECO:0007669"/>
    <property type="project" value="InterPro"/>
</dbReference>